<comment type="caution">
    <text evidence="2">The sequence shown here is derived from an EMBL/GenBank/DDBJ whole genome shotgun (WGS) entry which is preliminary data.</text>
</comment>
<evidence type="ECO:0000313" key="3">
    <source>
        <dbReference type="Proteomes" id="UP001469553"/>
    </source>
</evidence>
<sequence length="99" mass="10483">MTKRKEKSAQLQIFLHMQIQVGSGGGTKWLLTGSSTYFSTPFTVPVPKRGKSAKNTGKGQNTKDRKTSSNTATSDGKCSSNTAAGDGTKPTKEVICADL</sequence>
<name>A0ABV1A8M9_9TELE</name>
<dbReference type="Proteomes" id="UP001469553">
    <property type="component" value="Unassembled WGS sequence"/>
</dbReference>
<organism evidence="2 3">
    <name type="scientific">Ameca splendens</name>
    <dbReference type="NCBI Taxonomy" id="208324"/>
    <lineage>
        <taxon>Eukaryota</taxon>
        <taxon>Metazoa</taxon>
        <taxon>Chordata</taxon>
        <taxon>Craniata</taxon>
        <taxon>Vertebrata</taxon>
        <taxon>Euteleostomi</taxon>
        <taxon>Actinopterygii</taxon>
        <taxon>Neopterygii</taxon>
        <taxon>Teleostei</taxon>
        <taxon>Neoteleostei</taxon>
        <taxon>Acanthomorphata</taxon>
        <taxon>Ovalentaria</taxon>
        <taxon>Atherinomorphae</taxon>
        <taxon>Cyprinodontiformes</taxon>
        <taxon>Goodeidae</taxon>
        <taxon>Ameca</taxon>
    </lineage>
</organism>
<feature type="compositionally biased region" description="Polar residues" evidence="1">
    <location>
        <begin position="68"/>
        <end position="83"/>
    </location>
</feature>
<protein>
    <submittedName>
        <fullName evidence="2">Uncharacterized protein</fullName>
    </submittedName>
</protein>
<evidence type="ECO:0000256" key="1">
    <source>
        <dbReference type="SAM" id="MobiDB-lite"/>
    </source>
</evidence>
<gene>
    <name evidence="2" type="ORF">AMECASPLE_016559</name>
</gene>
<keyword evidence="3" id="KW-1185">Reference proteome</keyword>
<evidence type="ECO:0000313" key="2">
    <source>
        <dbReference type="EMBL" id="MEQ2314888.1"/>
    </source>
</evidence>
<dbReference type="EMBL" id="JAHRIP010085848">
    <property type="protein sequence ID" value="MEQ2314888.1"/>
    <property type="molecule type" value="Genomic_DNA"/>
</dbReference>
<feature type="region of interest" description="Disordered" evidence="1">
    <location>
        <begin position="41"/>
        <end position="99"/>
    </location>
</feature>
<accession>A0ABV1A8M9</accession>
<reference evidence="2 3" key="1">
    <citation type="submission" date="2021-06" db="EMBL/GenBank/DDBJ databases">
        <authorList>
            <person name="Palmer J.M."/>
        </authorList>
    </citation>
    <scope>NUCLEOTIDE SEQUENCE [LARGE SCALE GENOMIC DNA]</scope>
    <source>
        <strain evidence="2 3">AS_MEX2019</strain>
        <tissue evidence="2">Muscle</tissue>
    </source>
</reference>
<proteinExistence type="predicted"/>